<protein>
    <submittedName>
        <fullName evidence="4">Fic family protein</fullName>
    </submittedName>
</protein>
<dbReference type="Pfam" id="PF02661">
    <property type="entry name" value="Fic"/>
    <property type="match status" value="1"/>
</dbReference>
<dbReference type="SUPFAM" id="SSF140931">
    <property type="entry name" value="Fic-like"/>
    <property type="match status" value="1"/>
</dbReference>
<dbReference type="KEGG" id="lalo:ABC765_00500"/>
<accession>A0AAU7C326</accession>
<feature type="domain" description="Fido" evidence="3">
    <location>
        <begin position="95"/>
        <end position="254"/>
    </location>
</feature>
<sequence>MNTEIVDKLSQIGELKGKTEHISLKAKDVLTQLVKVAKIESTDASNRIEGIFTSATRLEKLINQSTMPKNRSEEEISGYRNVLTLIHENYPYIPITANSILALHKELFAFTSSTWGGSFKDSDNQIVTRFADGHSEVRFNPPPAFITHELVENLCDAYNQAIQEHTFPELIIDAAFMLDFVSIHPFRDGNGRMSRLLMLLTTYRAGYDVGKYISLERLIEQTKSAYYDTLLRSAGPAWEHNENNYQPYVNYFLSIVLQAYRELNDRIDFTSDRTLDASEMIIKALQNSLKPLSRRELMNLIPQYSETSIKHALASLRQQQKIDLVGKGRASRYILK</sequence>
<evidence type="ECO:0000256" key="2">
    <source>
        <dbReference type="PIRSR" id="PIRSR640198-2"/>
    </source>
</evidence>
<dbReference type="RefSeq" id="WP_347980495.1">
    <property type="nucleotide sequence ID" value="NZ_CP154878.1"/>
</dbReference>
<reference evidence="4" key="1">
    <citation type="submission" date="2024-04" db="EMBL/GenBank/DDBJ databases">
        <title>Limosilactobacillus allomucosae sp. nov., a novel species isolated from wild boar faecal samples as a potential probiotics for domestic pigs.</title>
        <authorList>
            <person name="Chen B."/>
        </authorList>
    </citation>
    <scope>NUCLEOTIDE SEQUENCE</scope>
    <source>
        <strain evidence="4">WILCCON 0051</strain>
    </source>
</reference>
<dbReference type="PROSITE" id="PS51459">
    <property type="entry name" value="FIDO"/>
    <property type="match status" value="1"/>
</dbReference>
<feature type="binding site" evidence="2">
    <location>
        <begin position="188"/>
        <end position="195"/>
    </location>
    <ligand>
        <name>ATP</name>
        <dbReference type="ChEBI" id="CHEBI:30616"/>
    </ligand>
</feature>
<dbReference type="PANTHER" id="PTHR13504:SF38">
    <property type="entry name" value="FIDO DOMAIN-CONTAINING PROTEIN"/>
    <property type="match status" value="1"/>
</dbReference>
<keyword evidence="2" id="KW-0067">ATP-binding</keyword>
<dbReference type="Gene3D" id="1.10.3290.10">
    <property type="entry name" value="Fido-like domain"/>
    <property type="match status" value="1"/>
</dbReference>
<dbReference type="PANTHER" id="PTHR13504">
    <property type="entry name" value="FIDO DOMAIN-CONTAINING PROTEIN DDB_G0283145"/>
    <property type="match status" value="1"/>
</dbReference>
<feature type="active site" evidence="1">
    <location>
        <position position="184"/>
    </location>
</feature>
<evidence type="ECO:0000256" key="1">
    <source>
        <dbReference type="PIRSR" id="PIRSR640198-1"/>
    </source>
</evidence>
<dbReference type="InterPro" id="IPR040198">
    <property type="entry name" value="Fido_containing"/>
</dbReference>
<organism evidence="4">
    <name type="scientific">Limosilactobacillus allomucosae</name>
    <dbReference type="NCBI Taxonomy" id="3142938"/>
    <lineage>
        <taxon>Bacteria</taxon>
        <taxon>Bacillati</taxon>
        <taxon>Bacillota</taxon>
        <taxon>Bacilli</taxon>
        <taxon>Lactobacillales</taxon>
        <taxon>Lactobacillaceae</taxon>
        <taxon>Limosilactobacillus</taxon>
    </lineage>
</organism>
<dbReference type="Gene3D" id="1.10.10.10">
    <property type="entry name" value="Winged helix-like DNA-binding domain superfamily/Winged helix DNA-binding domain"/>
    <property type="match status" value="1"/>
</dbReference>
<name>A0AAU7C326_9LACO</name>
<gene>
    <name evidence="4" type="ORF">ABC765_00500</name>
</gene>
<dbReference type="GO" id="GO:0005524">
    <property type="term" value="F:ATP binding"/>
    <property type="evidence" value="ECO:0007669"/>
    <property type="project" value="UniProtKB-KW"/>
</dbReference>
<feature type="binding site" evidence="2">
    <location>
        <begin position="226"/>
        <end position="227"/>
    </location>
    <ligand>
        <name>ATP</name>
        <dbReference type="ChEBI" id="CHEBI:30616"/>
    </ligand>
</feature>
<keyword evidence="2" id="KW-0547">Nucleotide-binding</keyword>
<dbReference type="InterPro" id="IPR036388">
    <property type="entry name" value="WH-like_DNA-bd_sf"/>
</dbReference>
<dbReference type="EMBL" id="CP154878">
    <property type="protein sequence ID" value="XBG95652.1"/>
    <property type="molecule type" value="Genomic_DNA"/>
</dbReference>
<proteinExistence type="predicted"/>
<dbReference type="AlphaFoldDB" id="A0AAU7C326"/>
<dbReference type="InterPro" id="IPR036597">
    <property type="entry name" value="Fido-like_dom_sf"/>
</dbReference>
<evidence type="ECO:0000313" key="4">
    <source>
        <dbReference type="EMBL" id="XBG95652.1"/>
    </source>
</evidence>
<evidence type="ECO:0000259" key="3">
    <source>
        <dbReference type="PROSITE" id="PS51459"/>
    </source>
</evidence>
<dbReference type="InterPro" id="IPR003812">
    <property type="entry name" value="Fido"/>
</dbReference>